<evidence type="ECO:0000313" key="3">
    <source>
        <dbReference type="Proteomes" id="UP001150238"/>
    </source>
</evidence>
<proteinExistence type="predicted"/>
<feature type="region of interest" description="Disordered" evidence="1">
    <location>
        <begin position="861"/>
        <end position="993"/>
    </location>
</feature>
<reference evidence="2" key="2">
    <citation type="journal article" date="2023" name="Proc. Natl. Acad. Sci. U.S.A.">
        <title>A global phylogenomic analysis of the shiitake genus Lentinula.</title>
        <authorList>
            <person name="Sierra-Patev S."/>
            <person name="Min B."/>
            <person name="Naranjo-Ortiz M."/>
            <person name="Looney B."/>
            <person name="Konkel Z."/>
            <person name="Slot J.C."/>
            <person name="Sakamoto Y."/>
            <person name="Steenwyk J.L."/>
            <person name="Rokas A."/>
            <person name="Carro J."/>
            <person name="Camarero S."/>
            <person name="Ferreira P."/>
            <person name="Molpeceres G."/>
            <person name="Ruiz-Duenas F.J."/>
            <person name="Serrano A."/>
            <person name="Henrissat B."/>
            <person name="Drula E."/>
            <person name="Hughes K.W."/>
            <person name="Mata J.L."/>
            <person name="Ishikawa N.K."/>
            <person name="Vargas-Isla R."/>
            <person name="Ushijima S."/>
            <person name="Smith C.A."/>
            <person name="Donoghue J."/>
            <person name="Ahrendt S."/>
            <person name="Andreopoulos W."/>
            <person name="He G."/>
            <person name="LaButti K."/>
            <person name="Lipzen A."/>
            <person name="Ng V."/>
            <person name="Riley R."/>
            <person name="Sandor L."/>
            <person name="Barry K."/>
            <person name="Martinez A.T."/>
            <person name="Xiao Y."/>
            <person name="Gibbons J.G."/>
            <person name="Terashima K."/>
            <person name="Grigoriev I.V."/>
            <person name="Hibbett D."/>
        </authorList>
    </citation>
    <scope>NUCLEOTIDE SEQUENCE</scope>
    <source>
        <strain evidence="2">Sp2 HRB7682 ss15</strain>
    </source>
</reference>
<sequence>MDSLAKQEVFIKFPDIEKLAVASSFLHAYLAPEVREKLSVEICATILAAEPTFHEKLKEAHRSQNSEELENLCIYLKQNAWRFHPHLQEMNRLIRTIYSDGRIAPIIRGEWKRPSWMSKSNDAHTEITAHMESLDIPVGTQNVAVPLIVLYELGSFQHHAKLRRRLDRIFSSSNHTFLVNTSGTGKTRLLLEGLCFHWGFYLTCAIDASSLGAADFPSVLNDVNWDHSWTSCLPPISDSNHPSLLQGNRRLVYRAVSEALLARFIVFKMFLEVCFKQGFCLEQRQHWLELQIFPTNITPSYDSFSMIKYEITRACLSDEELDEAMLHLMEEIQSIWEMPGGDFFYIAVDEVNVASRMHEEAFEDQRGRYPILKEILRSLRRRMGQLPVKFIVSGTIIPEDHFQSTIGEWDDFRWCSETGSFNDPDEHRRYITKFLPPKFAVSVPGQALLDRMWQWLRGRHRYTASFLAVLLYNNFHSPHTLLGNYIENITEYFPYDNEKYSEGEEGRYNDWYSPLGHRGLGLWSLNTITVEMHRAATSFLSTSTGCIDCLTEDRVLITEDYGYFIDADCVQIALNEPMTVTSGAIWLKKNFYFGFAKFIRIFCKISEVVVHPTHFAHFLAFWLTSISGLSCEIPDTYRSFGSPKVIPNPCKISDAFRIIGLPAALPEVKLVTFTKIAQRFEAVDVHLREDIYGNLVVMANSTEDILSWFKHERNEPFCALLSSSSNTVILVFCLQRADEQSFWVFVRISSKSTNEEDIDFAQEIDDLHPTKVFHDQPDILPLLSNLPNLCLEVGAFGVLRISGSSWAENANEDNIPPELRPAGVLNIDGLDEAEKGVPYEEFMRRLSQAIVQTKKKVETALPPPVVEDSKKGKKRGRSSTVLEDSATTSAVARTRKTKSARSTRGDVSDRRAASTRRTKSLKSTNVNVTTGSDNKPGRSNDRQVTGKILRSRRSLGRISDVTPGRVSTGVTRPDRVEPTASMSSSTPYNLRKR</sequence>
<feature type="compositionally biased region" description="Polar residues" evidence="1">
    <location>
        <begin position="980"/>
        <end position="993"/>
    </location>
</feature>
<dbReference type="AlphaFoldDB" id="A0A9W9DLU1"/>
<comment type="caution">
    <text evidence="2">The sequence shown here is derived from an EMBL/GenBank/DDBJ whole genome shotgun (WGS) entry which is preliminary data.</text>
</comment>
<dbReference type="EMBL" id="JANVFS010000020">
    <property type="protein sequence ID" value="KAJ4476458.1"/>
    <property type="molecule type" value="Genomic_DNA"/>
</dbReference>
<evidence type="ECO:0000256" key="1">
    <source>
        <dbReference type="SAM" id="MobiDB-lite"/>
    </source>
</evidence>
<gene>
    <name evidence="2" type="ORF">C8J55DRAFT_606888</name>
</gene>
<reference evidence="2" key="1">
    <citation type="submission" date="2022-08" db="EMBL/GenBank/DDBJ databases">
        <authorList>
            <consortium name="DOE Joint Genome Institute"/>
            <person name="Min B."/>
            <person name="Riley R."/>
            <person name="Sierra-Patev S."/>
            <person name="Naranjo-Ortiz M."/>
            <person name="Looney B."/>
            <person name="Konkel Z."/>
            <person name="Slot J.C."/>
            <person name="Sakamoto Y."/>
            <person name="Steenwyk J.L."/>
            <person name="Rokas A."/>
            <person name="Carro J."/>
            <person name="Camarero S."/>
            <person name="Ferreira P."/>
            <person name="Molpeceres G."/>
            <person name="Ruiz-Duenas F.J."/>
            <person name="Serrano A."/>
            <person name="Henrissat B."/>
            <person name="Drula E."/>
            <person name="Hughes K.W."/>
            <person name="Mata J.L."/>
            <person name="Ishikawa N.K."/>
            <person name="Vargas-Isla R."/>
            <person name="Ushijima S."/>
            <person name="Smith C.A."/>
            <person name="Ahrendt S."/>
            <person name="Andreopoulos W."/>
            <person name="He G."/>
            <person name="Labutti K."/>
            <person name="Lipzen A."/>
            <person name="Ng V."/>
            <person name="Sandor L."/>
            <person name="Barry K."/>
            <person name="Martinez A.T."/>
            <person name="Xiao Y."/>
            <person name="Gibbons J.G."/>
            <person name="Terashima K."/>
            <person name="Hibbett D.S."/>
            <person name="Grigoriev I.V."/>
        </authorList>
    </citation>
    <scope>NUCLEOTIDE SEQUENCE</scope>
    <source>
        <strain evidence="2">Sp2 HRB7682 ss15</strain>
    </source>
</reference>
<feature type="compositionally biased region" description="Polar residues" evidence="1">
    <location>
        <begin position="880"/>
        <end position="891"/>
    </location>
</feature>
<accession>A0A9W9DLU1</accession>
<dbReference type="Proteomes" id="UP001150238">
    <property type="component" value="Unassembled WGS sequence"/>
</dbReference>
<feature type="compositionally biased region" description="Basic and acidic residues" evidence="1">
    <location>
        <begin position="903"/>
        <end position="912"/>
    </location>
</feature>
<feature type="compositionally biased region" description="Polar residues" evidence="1">
    <location>
        <begin position="921"/>
        <end position="933"/>
    </location>
</feature>
<organism evidence="2 3">
    <name type="scientific">Lentinula lateritia</name>
    <dbReference type="NCBI Taxonomy" id="40482"/>
    <lineage>
        <taxon>Eukaryota</taxon>
        <taxon>Fungi</taxon>
        <taxon>Dikarya</taxon>
        <taxon>Basidiomycota</taxon>
        <taxon>Agaricomycotina</taxon>
        <taxon>Agaricomycetes</taxon>
        <taxon>Agaricomycetidae</taxon>
        <taxon>Agaricales</taxon>
        <taxon>Marasmiineae</taxon>
        <taxon>Omphalotaceae</taxon>
        <taxon>Lentinula</taxon>
    </lineage>
</organism>
<evidence type="ECO:0000313" key="2">
    <source>
        <dbReference type="EMBL" id="KAJ4476458.1"/>
    </source>
</evidence>
<name>A0A9W9DLU1_9AGAR</name>
<protein>
    <submittedName>
        <fullName evidence="2">Uncharacterized protein</fullName>
    </submittedName>
</protein>